<evidence type="ECO:0000313" key="2">
    <source>
        <dbReference type="EMBL" id="EFY92578.1"/>
    </source>
</evidence>
<dbReference type="Pfam" id="PF20789">
    <property type="entry name" value="4HBT_3C"/>
    <property type="match status" value="1"/>
</dbReference>
<gene>
    <name evidence="2" type="ORF">MAC_01214</name>
</gene>
<feature type="domain" description="Acyl-CoA thioesterase-like C-terminal" evidence="1">
    <location>
        <begin position="203"/>
        <end position="304"/>
    </location>
</feature>
<dbReference type="InterPro" id="IPR042171">
    <property type="entry name" value="Acyl-CoA_hotdog"/>
</dbReference>
<dbReference type="PANTHER" id="PTHR38110:SF1">
    <property type="entry name" value="THIOESTERASE DOMAIN-CONTAINING PROTEIN"/>
    <property type="match status" value="1"/>
</dbReference>
<organism evidence="3">
    <name type="scientific">Metarhizium acridum (strain CQMa 102)</name>
    <dbReference type="NCBI Taxonomy" id="655827"/>
    <lineage>
        <taxon>Eukaryota</taxon>
        <taxon>Fungi</taxon>
        <taxon>Dikarya</taxon>
        <taxon>Ascomycota</taxon>
        <taxon>Pezizomycotina</taxon>
        <taxon>Sordariomycetes</taxon>
        <taxon>Hypocreomycetidae</taxon>
        <taxon>Hypocreales</taxon>
        <taxon>Clavicipitaceae</taxon>
        <taxon>Metarhizium</taxon>
    </lineage>
</organism>
<dbReference type="EMBL" id="GL698474">
    <property type="protein sequence ID" value="EFY92578.1"/>
    <property type="molecule type" value="Genomic_DNA"/>
</dbReference>
<dbReference type="PANTHER" id="PTHR38110">
    <property type="entry name" value="CHROMOSOME 23, WHOLE GENOME SHOTGUN SEQUENCE"/>
    <property type="match status" value="1"/>
</dbReference>
<protein>
    <submittedName>
        <fullName evidence="2">PKS-like enzyme, putative</fullName>
    </submittedName>
</protein>
<dbReference type="eggNOG" id="ENOG502SH40">
    <property type="taxonomic scope" value="Eukaryota"/>
</dbReference>
<dbReference type="OrthoDB" id="4956270at2759"/>
<accession>E9DUB6</accession>
<dbReference type="HOGENOM" id="CLU_050730_1_0_1"/>
<dbReference type="OMA" id="KARWTND"/>
<proteinExistence type="predicted"/>
<sequence length="322" mass="36579">MRGQTDIRSSVIQFYRPLFAAKSAIMKLREVSVGKLWSTLRIEIFQGNDKTAVSADIMYADATYQCETKVYPDLQTIFSISDFSWSGIVLQTNWHLPAPPRPVDLSKLESDTDPGWASYQTAFYPDGFRRGSAYVRAFIPKTWPSEIRYIEQWICPGWDCYPQGSCAFEKTEDKARWTNDMIHFIMDSGLPIQENFFPHEPDKPLPMGSVAATLGFAAAQKKAREEGKQNWRALDSDGSKTMMTQTVHVTLSMSTEIKKKLPQEGVRWLYLWTETKSIINGRMDLQVLLFDETMDLVAVTSHVAQIIPAGQKNQRSKKGPSL</sequence>
<name>E9DUB6_METAQ</name>
<dbReference type="InParanoid" id="E9DUB6"/>
<keyword evidence="3" id="KW-1185">Reference proteome</keyword>
<dbReference type="Proteomes" id="UP000002499">
    <property type="component" value="Unassembled WGS sequence"/>
</dbReference>
<evidence type="ECO:0000313" key="3">
    <source>
        <dbReference type="Proteomes" id="UP000002499"/>
    </source>
</evidence>
<dbReference type="InterPro" id="IPR049450">
    <property type="entry name" value="ACOT8-like_C"/>
</dbReference>
<evidence type="ECO:0000259" key="1">
    <source>
        <dbReference type="Pfam" id="PF20789"/>
    </source>
</evidence>
<dbReference type="Gene3D" id="2.40.160.210">
    <property type="entry name" value="Acyl-CoA thioesterase, double hotdog domain"/>
    <property type="match status" value="1"/>
</dbReference>
<dbReference type="InterPro" id="IPR052389">
    <property type="entry name" value="Sec_Metab_Biosynth-Assoc"/>
</dbReference>
<dbReference type="AlphaFoldDB" id="E9DUB6"/>
<reference evidence="2 3" key="1">
    <citation type="journal article" date="2011" name="PLoS Genet.">
        <title>Genome sequencing and comparative transcriptomics of the model entomopathogenic fungi Metarhizium anisopliae and M. acridum.</title>
        <authorList>
            <person name="Gao Q."/>
            <person name="Jin K."/>
            <person name="Ying S.H."/>
            <person name="Zhang Y."/>
            <person name="Xiao G."/>
            <person name="Shang Y."/>
            <person name="Duan Z."/>
            <person name="Hu X."/>
            <person name="Xie X.Q."/>
            <person name="Zhou G."/>
            <person name="Peng G."/>
            <person name="Luo Z."/>
            <person name="Huang W."/>
            <person name="Wang B."/>
            <person name="Fang W."/>
            <person name="Wang S."/>
            <person name="Zhong Y."/>
            <person name="Ma L.J."/>
            <person name="St Leger R.J."/>
            <person name="Zhao G.P."/>
            <person name="Pei Y."/>
            <person name="Feng M.G."/>
            <person name="Xia Y."/>
            <person name="Wang C."/>
        </authorList>
    </citation>
    <scope>NUCLEOTIDE SEQUENCE [LARGE SCALE GENOMIC DNA]</scope>
    <source>
        <strain evidence="2 3">CQMa 102</strain>
    </source>
</reference>